<feature type="domain" description="N-(5'phosphoribosyl) anthranilate isomerase (PRAI)" evidence="18">
    <location>
        <begin position="278"/>
        <end position="465"/>
    </location>
</feature>
<dbReference type="AlphaFoldDB" id="A0A939DZZ0"/>
<comment type="caution">
    <text evidence="19">The sequence shown here is derived from an EMBL/GenBank/DDBJ whole genome shotgun (WGS) entry which is preliminary data.</text>
</comment>
<dbReference type="SUPFAM" id="SSF51366">
    <property type="entry name" value="Ribulose-phoshate binding barrel"/>
    <property type="match status" value="2"/>
</dbReference>
<dbReference type="HAMAP" id="MF_00135">
    <property type="entry name" value="PRAI"/>
    <property type="match status" value="1"/>
</dbReference>
<organism evidence="19 20">
    <name type="scientific">Corynebacterium mendelii</name>
    <dbReference type="NCBI Taxonomy" id="2765362"/>
    <lineage>
        <taxon>Bacteria</taxon>
        <taxon>Bacillati</taxon>
        <taxon>Actinomycetota</taxon>
        <taxon>Actinomycetes</taxon>
        <taxon>Mycobacteriales</taxon>
        <taxon>Corynebacteriaceae</taxon>
        <taxon>Corynebacterium</taxon>
    </lineage>
</organism>
<comment type="pathway">
    <text evidence="3 15">Amino-acid biosynthesis; L-tryptophan biosynthesis; L-tryptophan from chorismate: step 3/5.</text>
</comment>
<dbReference type="GO" id="GO:0004640">
    <property type="term" value="F:phosphoribosylanthranilate isomerase activity"/>
    <property type="evidence" value="ECO:0007669"/>
    <property type="project" value="UniProtKB-UniRule"/>
</dbReference>
<evidence type="ECO:0000259" key="18">
    <source>
        <dbReference type="Pfam" id="PF00697"/>
    </source>
</evidence>
<evidence type="ECO:0000256" key="12">
    <source>
        <dbReference type="ARBA" id="ARBA00023239"/>
    </source>
</evidence>
<dbReference type="InterPro" id="IPR001240">
    <property type="entry name" value="PRAI_dom"/>
</dbReference>
<evidence type="ECO:0000256" key="14">
    <source>
        <dbReference type="ARBA" id="ARBA00025592"/>
    </source>
</evidence>
<evidence type="ECO:0000256" key="3">
    <source>
        <dbReference type="ARBA" id="ARBA00004664"/>
    </source>
</evidence>
<dbReference type="GO" id="GO:0004425">
    <property type="term" value="F:indole-3-glycerol-phosphate synthase activity"/>
    <property type="evidence" value="ECO:0007669"/>
    <property type="project" value="UniProtKB-EC"/>
</dbReference>
<keyword evidence="8" id="KW-0210">Decarboxylase</keyword>
<dbReference type="GO" id="GO:0000162">
    <property type="term" value="P:L-tryptophan biosynthetic process"/>
    <property type="evidence" value="ECO:0007669"/>
    <property type="project" value="UniProtKB-UniRule"/>
</dbReference>
<dbReference type="EMBL" id="JAFLEQ010000012">
    <property type="protein sequence ID" value="MBN9644380.1"/>
    <property type="molecule type" value="Genomic_DNA"/>
</dbReference>
<evidence type="ECO:0000256" key="1">
    <source>
        <dbReference type="ARBA" id="ARBA00001164"/>
    </source>
</evidence>
<dbReference type="InterPro" id="IPR001468">
    <property type="entry name" value="Indole-3-GlycerolPSynthase_CS"/>
</dbReference>
<keyword evidence="7 15" id="KW-0028">Amino-acid biosynthesis</keyword>
<keyword evidence="12 19" id="KW-0456">Lyase</keyword>
<dbReference type="CDD" id="cd00331">
    <property type="entry name" value="IGPS"/>
    <property type="match status" value="1"/>
</dbReference>
<evidence type="ECO:0000256" key="7">
    <source>
        <dbReference type="ARBA" id="ARBA00022605"/>
    </source>
</evidence>
<evidence type="ECO:0000256" key="16">
    <source>
        <dbReference type="SAM" id="MobiDB-lite"/>
    </source>
</evidence>
<evidence type="ECO:0000259" key="17">
    <source>
        <dbReference type="Pfam" id="PF00218"/>
    </source>
</evidence>
<dbReference type="InterPro" id="IPR045186">
    <property type="entry name" value="Indole-3-glycerol_P_synth"/>
</dbReference>
<evidence type="ECO:0000256" key="11">
    <source>
        <dbReference type="ARBA" id="ARBA00023235"/>
    </source>
</evidence>
<keyword evidence="10 15" id="KW-0057">Aromatic amino acid biosynthesis</keyword>
<feature type="domain" description="Indole-3-glycerol phosphate synthase" evidence="17">
    <location>
        <begin position="66"/>
        <end position="273"/>
    </location>
</feature>
<dbReference type="EC" id="5.3.1.24" evidence="15"/>
<comment type="catalytic activity">
    <reaction evidence="1 15">
        <text>N-(5-phospho-beta-D-ribosyl)anthranilate = 1-(2-carboxyphenylamino)-1-deoxy-D-ribulose 5-phosphate</text>
        <dbReference type="Rhea" id="RHEA:21540"/>
        <dbReference type="ChEBI" id="CHEBI:18277"/>
        <dbReference type="ChEBI" id="CHEBI:58613"/>
        <dbReference type="EC" id="5.3.1.24"/>
    </reaction>
</comment>
<dbReference type="CDD" id="cd00405">
    <property type="entry name" value="PRAI"/>
    <property type="match status" value="1"/>
</dbReference>
<evidence type="ECO:0000256" key="2">
    <source>
        <dbReference type="ARBA" id="ARBA00001633"/>
    </source>
</evidence>
<comment type="pathway">
    <text evidence="4">Amino-acid biosynthesis; L-tryptophan biosynthesis; L-tryptophan from chorismate: step 4/5.</text>
</comment>
<keyword evidence="11 15" id="KW-0413">Isomerase</keyword>
<evidence type="ECO:0000256" key="15">
    <source>
        <dbReference type="HAMAP-Rule" id="MF_00135"/>
    </source>
</evidence>
<evidence type="ECO:0000256" key="8">
    <source>
        <dbReference type="ARBA" id="ARBA00022793"/>
    </source>
</evidence>
<evidence type="ECO:0000256" key="13">
    <source>
        <dbReference type="ARBA" id="ARBA00023268"/>
    </source>
</evidence>
<sequence length="493" mass="53218">MPTVLEGIVTKRRGHLDSIRRRISGLDPQTLPVSTRSLYDSLCHRQPYSPQRDPQSDETQSSPLPRGNKRFIMECKSASPSLGMIREHYQPGDIARIYSRYAAGISVLCEPERFGGDYDHLATVAQSTHLPVLCKDFIIDECQLHAARYFGADAVLLMLSVLDDDDYARLAQEATRLGLDILTEVVDDGEMERARAHGARIIGINHRNLHDLSIDLSRSGQLAPSAPLDAVVIAESGIRDHATVTRLAGPVNGFLVGSQLTGEPDIDLAARRLVFGDNKVCGLKTARAAQAARAAGAVYGGLILDENSPRTVTADEAVGIINAEPGLKYVAVSRHEQDWGRLALAGVHAVQVHEPVGSIEQERQLARKVTAEIAGEAGSPRYWRALSMTTDGAGAVAEMLIDEDLVDMLVLDSGRGGTGTSFDWTRIPDKIKQRSLLAGGLTLDNLDDALRVGCGGVDLNSGLEYGPSAGTWAHHKDAGKIAEAFGRIRAFID</sequence>
<keyword evidence="13" id="KW-0511">Multifunctional enzyme</keyword>
<dbReference type="NCBIfam" id="NF006945">
    <property type="entry name" value="PRK09427.1"/>
    <property type="match status" value="1"/>
</dbReference>
<feature type="compositionally biased region" description="Polar residues" evidence="16">
    <location>
        <begin position="48"/>
        <end position="63"/>
    </location>
</feature>
<keyword evidence="9 15" id="KW-0822">Tryptophan biosynthesis</keyword>
<dbReference type="InterPro" id="IPR013785">
    <property type="entry name" value="Aldolase_TIM"/>
</dbReference>
<dbReference type="PANTHER" id="PTHR22854">
    <property type="entry name" value="TRYPTOPHAN BIOSYNTHESIS PROTEIN"/>
    <property type="match status" value="1"/>
</dbReference>
<evidence type="ECO:0000256" key="5">
    <source>
        <dbReference type="ARBA" id="ARBA00007902"/>
    </source>
</evidence>
<evidence type="ECO:0000256" key="6">
    <source>
        <dbReference type="ARBA" id="ARBA00009847"/>
    </source>
</evidence>
<gene>
    <name evidence="19" type="primary">trpCF</name>
    <name evidence="15" type="synonym">trpF</name>
    <name evidence="19" type="ORF">JZY06_07120</name>
</gene>
<dbReference type="InterPro" id="IPR011060">
    <property type="entry name" value="RibuloseP-bd_barrel"/>
</dbReference>
<comment type="similarity">
    <text evidence="6">In the C-terminal section; belongs to the TrpF family.</text>
</comment>
<evidence type="ECO:0000256" key="4">
    <source>
        <dbReference type="ARBA" id="ARBA00004696"/>
    </source>
</evidence>
<evidence type="ECO:0000313" key="20">
    <source>
        <dbReference type="Proteomes" id="UP000664332"/>
    </source>
</evidence>
<evidence type="ECO:0000256" key="10">
    <source>
        <dbReference type="ARBA" id="ARBA00023141"/>
    </source>
</evidence>
<protein>
    <recommendedName>
        <fullName evidence="15">N-(5'-phosphoribosyl)anthranilate isomerase</fullName>
        <shortName evidence="15">PRAI</shortName>
        <ecNumber evidence="15">5.3.1.24</ecNumber>
    </recommendedName>
</protein>
<reference evidence="19" key="1">
    <citation type="submission" date="2021-03" db="EMBL/GenBank/DDBJ databases">
        <authorList>
            <person name="Sun Q."/>
        </authorList>
    </citation>
    <scope>NUCLEOTIDE SEQUENCE</scope>
    <source>
        <strain evidence="19">CCM 8862</strain>
    </source>
</reference>
<evidence type="ECO:0000313" key="19">
    <source>
        <dbReference type="EMBL" id="MBN9644380.1"/>
    </source>
</evidence>
<dbReference type="Pfam" id="PF00218">
    <property type="entry name" value="IGPS"/>
    <property type="match status" value="1"/>
</dbReference>
<evidence type="ECO:0000256" key="9">
    <source>
        <dbReference type="ARBA" id="ARBA00022822"/>
    </source>
</evidence>
<comment type="similarity">
    <text evidence="5">In the N-terminal section; belongs to the TrpC family.</text>
</comment>
<dbReference type="Pfam" id="PF00697">
    <property type="entry name" value="PRAI"/>
    <property type="match status" value="1"/>
</dbReference>
<dbReference type="Proteomes" id="UP000664332">
    <property type="component" value="Unassembled WGS sequence"/>
</dbReference>
<keyword evidence="20" id="KW-1185">Reference proteome</keyword>
<feature type="region of interest" description="Disordered" evidence="16">
    <location>
        <begin position="44"/>
        <end position="67"/>
    </location>
</feature>
<accession>A0A939DZZ0</accession>
<dbReference type="PROSITE" id="PS00614">
    <property type="entry name" value="IGPS"/>
    <property type="match status" value="1"/>
</dbReference>
<comment type="similarity">
    <text evidence="15">Belongs to the TrpF family.</text>
</comment>
<proteinExistence type="inferred from homology"/>
<dbReference type="PANTHER" id="PTHR22854:SF2">
    <property type="entry name" value="INDOLE-3-GLYCEROL-PHOSPHATE SYNTHASE"/>
    <property type="match status" value="1"/>
</dbReference>
<dbReference type="InterPro" id="IPR013798">
    <property type="entry name" value="Indole-3-glycerol_P_synth_dom"/>
</dbReference>
<dbReference type="Gene3D" id="3.20.20.70">
    <property type="entry name" value="Aldolase class I"/>
    <property type="match status" value="2"/>
</dbReference>
<name>A0A939DZZ0_9CORY</name>
<comment type="catalytic activity">
    <reaction evidence="2">
        <text>1-(2-carboxyphenylamino)-1-deoxy-D-ribulose 5-phosphate + H(+) = (1S,2R)-1-C-(indol-3-yl)glycerol 3-phosphate + CO2 + H2O</text>
        <dbReference type="Rhea" id="RHEA:23476"/>
        <dbReference type="ChEBI" id="CHEBI:15377"/>
        <dbReference type="ChEBI" id="CHEBI:15378"/>
        <dbReference type="ChEBI" id="CHEBI:16526"/>
        <dbReference type="ChEBI" id="CHEBI:58613"/>
        <dbReference type="ChEBI" id="CHEBI:58866"/>
        <dbReference type="EC" id="4.1.1.48"/>
    </reaction>
</comment>
<comment type="function">
    <text evidence="14">Bifunctional enzyme that catalyzes two sequential steps of tryptophan biosynthetic pathway. The first reaction is catalyzed by the isomerase, coded by the TrpF domain; the second reaction is catalyzed by the synthase, coded by the TrpC domain.</text>
</comment>
<dbReference type="RefSeq" id="WP_207278921.1">
    <property type="nucleotide sequence ID" value="NZ_JAFLEQ010000012.1"/>
</dbReference>